<evidence type="ECO:0000313" key="9">
    <source>
        <dbReference type="Proteomes" id="UP000813462"/>
    </source>
</evidence>
<dbReference type="GO" id="GO:0042147">
    <property type="term" value="P:retrograde transport, endosome to Golgi"/>
    <property type="evidence" value="ECO:0007669"/>
    <property type="project" value="TreeGrafter"/>
</dbReference>
<evidence type="ECO:0000256" key="1">
    <source>
        <dbReference type="ARBA" id="ARBA00004601"/>
    </source>
</evidence>
<dbReference type="PANTHER" id="PTHR14190">
    <property type="entry name" value="SUPPRESSOR OF ACTIN MUTATIONS 2/VACUOLAR PROTEIN SORTING 52"/>
    <property type="match status" value="1"/>
</dbReference>
<evidence type="ECO:0000256" key="2">
    <source>
        <dbReference type="ARBA" id="ARBA00008180"/>
    </source>
</evidence>
<dbReference type="GO" id="GO:0006896">
    <property type="term" value="P:Golgi to vacuole transport"/>
    <property type="evidence" value="ECO:0007669"/>
    <property type="project" value="TreeGrafter"/>
</dbReference>
<feature type="domain" description="Vps52 C-terminal" evidence="7">
    <location>
        <begin position="180"/>
        <end position="240"/>
    </location>
</feature>
<organism evidence="8 9">
    <name type="scientific">Ziziphus jujuba var. spinosa</name>
    <dbReference type="NCBI Taxonomy" id="714518"/>
    <lineage>
        <taxon>Eukaryota</taxon>
        <taxon>Viridiplantae</taxon>
        <taxon>Streptophyta</taxon>
        <taxon>Embryophyta</taxon>
        <taxon>Tracheophyta</taxon>
        <taxon>Spermatophyta</taxon>
        <taxon>Magnoliopsida</taxon>
        <taxon>eudicotyledons</taxon>
        <taxon>Gunneridae</taxon>
        <taxon>Pentapetalae</taxon>
        <taxon>rosids</taxon>
        <taxon>fabids</taxon>
        <taxon>Rosales</taxon>
        <taxon>Rhamnaceae</taxon>
        <taxon>Paliureae</taxon>
        <taxon>Ziziphus</taxon>
    </lineage>
</organism>
<feature type="domain" description="Vps52 coiled-coil" evidence="6">
    <location>
        <begin position="104"/>
        <end position="138"/>
    </location>
</feature>
<evidence type="ECO:0000259" key="6">
    <source>
        <dbReference type="Pfam" id="PF04129"/>
    </source>
</evidence>
<sequence length="242" mass="27694">MGALSVFNVKEKVITRQGAGAICPYCGGPILACCYDSNLLFFFISISRKIKTNDISLEGLRQELEEFKNDDVVANILSKGTKLREYTKGVENNIWQVGQDLIRDYIKESDNLVSLHDQIRDCESILSQVETFLRGLQVNDEYIRTLETLSKKLKFVDADPMVKISKGLKNVQPELEKLLQKAVSKVNFVLYPHLTIVFDMHLNSLCNANVQAMWEEDVRPYYVMRRYAELTASLIHINDHTI</sequence>
<comment type="subcellular location">
    <subcellularLocation>
        <location evidence="1">Golgi apparatus</location>
        <location evidence="1">trans-Golgi network</location>
    </subcellularLocation>
</comment>
<name>A0A978UKD0_ZIZJJ</name>
<dbReference type="GO" id="GO:0015031">
    <property type="term" value="P:protein transport"/>
    <property type="evidence" value="ECO:0007669"/>
    <property type="project" value="UniProtKB-KW"/>
</dbReference>
<evidence type="ECO:0000256" key="4">
    <source>
        <dbReference type="ARBA" id="ARBA00022927"/>
    </source>
</evidence>
<keyword evidence="3" id="KW-0813">Transport</keyword>
<evidence type="ECO:0000259" key="7">
    <source>
        <dbReference type="Pfam" id="PF20655"/>
    </source>
</evidence>
<evidence type="ECO:0000256" key="5">
    <source>
        <dbReference type="ARBA" id="ARBA00023034"/>
    </source>
</evidence>
<keyword evidence="5" id="KW-0333">Golgi apparatus</keyword>
<comment type="caution">
    <text evidence="8">The sequence shown here is derived from an EMBL/GenBank/DDBJ whole genome shotgun (WGS) entry which is preliminary data.</text>
</comment>
<dbReference type="InterPro" id="IPR007258">
    <property type="entry name" value="Vps52"/>
</dbReference>
<dbReference type="Pfam" id="PF20655">
    <property type="entry name" value="Vps52_C"/>
    <property type="match status" value="1"/>
</dbReference>
<dbReference type="AlphaFoldDB" id="A0A978UKD0"/>
<dbReference type="GO" id="GO:0019905">
    <property type="term" value="F:syntaxin binding"/>
    <property type="evidence" value="ECO:0007669"/>
    <property type="project" value="TreeGrafter"/>
</dbReference>
<evidence type="ECO:0000313" key="8">
    <source>
        <dbReference type="EMBL" id="KAH7515282.1"/>
    </source>
</evidence>
<dbReference type="GO" id="GO:0032456">
    <property type="term" value="P:endocytic recycling"/>
    <property type="evidence" value="ECO:0007669"/>
    <property type="project" value="TreeGrafter"/>
</dbReference>
<comment type="similarity">
    <text evidence="2">Belongs to the VPS52 family.</text>
</comment>
<proteinExistence type="inferred from homology"/>
<dbReference type="GO" id="GO:0000938">
    <property type="term" value="C:GARP complex"/>
    <property type="evidence" value="ECO:0007669"/>
    <property type="project" value="TreeGrafter"/>
</dbReference>
<dbReference type="InterPro" id="IPR048319">
    <property type="entry name" value="Vps52_CC"/>
</dbReference>
<dbReference type="PANTHER" id="PTHR14190:SF7">
    <property type="entry name" value="VACUOLAR PROTEIN SORTING-ASSOCIATED PROTEIN 52 HOMOLOG"/>
    <property type="match status" value="1"/>
</dbReference>
<dbReference type="InterPro" id="IPR048361">
    <property type="entry name" value="Vps52_C"/>
</dbReference>
<accession>A0A978UKD0</accession>
<keyword evidence="4" id="KW-0653">Protein transport</keyword>
<gene>
    <name evidence="8" type="ORF">FEM48_Zijuj10G0010300</name>
</gene>
<protein>
    <submittedName>
        <fullName evidence="8">Uncharacterized protein</fullName>
    </submittedName>
</protein>
<reference evidence="8" key="1">
    <citation type="journal article" date="2021" name="Front. Plant Sci.">
        <title>Chromosome-Scale Genome Assembly for Chinese Sour Jujube and Insights Into Its Genome Evolution and Domestication Signature.</title>
        <authorList>
            <person name="Shen L.-Y."/>
            <person name="Luo H."/>
            <person name="Wang X.-L."/>
            <person name="Wang X.-M."/>
            <person name="Qiu X.-J."/>
            <person name="Liu H."/>
            <person name="Zhou S.-S."/>
            <person name="Jia K.-H."/>
            <person name="Nie S."/>
            <person name="Bao Y.-T."/>
            <person name="Zhang R.-G."/>
            <person name="Yun Q.-Z."/>
            <person name="Chai Y.-H."/>
            <person name="Lu J.-Y."/>
            <person name="Li Y."/>
            <person name="Zhao S.-W."/>
            <person name="Mao J.-F."/>
            <person name="Jia S.-G."/>
            <person name="Mao Y.-M."/>
        </authorList>
    </citation>
    <scope>NUCLEOTIDE SEQUENCE</scope>
    <source>
        <strain evidence="8">AT0</strain>
        <tissue evidence="8">Leaf</tissue>
    </source>
</reference>
<dbReference type="Proteomes" id="UP000813462">
    <property type="component" value="Unassembled WGS sequence"/>
</dbReference>
<dbReference type="GO" id="GO:0005829">
    <property type="term" value="C:cytosol"/>
    <property type="evidence" value="ECO:0007669"/>
    <property type="project" value="GOC"/>
</dbReference>
<evidence type="ECO:0000256" key="3">
    <source>
        <dbReference type="ARBA" id="ARBA00022448"/>
    </source>
</evidence>
<dbReference type="Pfam" id="PF04129">
    <property type="entry name" value="Vps52_CC"/>
    <property type="match status" value="1"/>
</dbReference>
<dbReference type="EMBL" id="JAEACU010000010">
    <property type="protein sequence ID" value="KAH7515282.1"/>
    <property type="molecule type" value="Genomic_DNA"/>
</dbReference>